<dbReference type="Pfam" id="PF13489">
    <property type="entry name" value="Methyltransf_23"/>
    <property type="match status" value="1"/>
</dbReference>
<dbReference type="InterPro" id="IPR029063">
    <property type="entry name" value="SAM-dependent_MTases_sf"/>
</dbReference>
<sequence length="422" mass="46381">MNTLDSARQVTACRVCGGVDWQDVVSFGSVPPANAFLEPAPAYEEDRYPLAVISCRSCRLMSLTHVVDPEILYRTYAYATPASDTINDHMRYVADVCRTRFDLPAGGFVVELGSNTGVQLRAFQEAGLRVLGVDPARNLVEVAERHGVRTLPEFFDADTARAVARDHGRADLVLGRHVFAHIDDVAGVLTGVRELLAPGGVFAIEVPWALDMVDDLEFDTIYHEHLSYFLVRTLVTLYERHGLRVLDVERLPVHGGSILVFAGLESGPWRPRPSVRELCDREEAAGLFGDDAYRRFAERVETTRRELRDLIRGQVAEGRRVAGYGASAKGVTLLNVCGLDGGELEFCSDTTPLKQGKVMPGVHVPVCSPKRAAQDPPDLYLLLAWNYAEEILAKEAGYLGRGGRFVIPVPRPLIVSGETRAA</sequence>
<proteinExistence type="predicted"/>
<reference evidence="4" key="1">
    <citation type="submission" date="2016-10" db="EMBL/GenBank/DDBJ databases">
        <authorList>
            <person name="Varghese N."/>
            <person name="Submissions S."/>
        </authorList>
    </citation>
    <scope>NUCLEOTIDE SEQUENCE [LARGE SCALE GENOMIC DNA]</scope>
    <source>
        <strain evidence="4">DSM 43163</strain>
    </source>
</reference>
<dbReference type="Gene3D" id="6.10.250.3100">
    <property type="match status" value="1"/>
</dbReference>
<dbReference type="GO" id="GO:0008168">
    <property type="term" value="F:methyltransferase activity"/>
    <property type="evidence" value="ECO:0007669"/>
    <property type="project" value="UniProtKB-KW"/>
</dbReference>
<evidence type="ECO:0000313" key="3">
    <source>
        <dbReference type="EMBL" id="SEG83613.1"/>
    </source>
</evidence>
<dbReference type="Gene3D" id="3.40.50.150">
    <property type="entry name" value="Vaccinia Virus protein VP39"/>
    <property type="match status" value="1"/>
</dbReference>
<dbReference type="InterPro" id="IPR038576">
    <property type="entry name" value="Methyltransf_Zn-bd_dom_put_sf"/>
</dbReference>
<evidence type="ECO:0000259" key="2">
    <source>
        <dbReference type="Pfam" id="PF08484"/>
    </source>
</evidence>
<organism evidence="3 4">
    <name type="scientific">Thermomonospora echinospora</name>
    <dbReference type="NCBI Taxonomy" id="1992"/>
    <lineage>
        <taxon>Bacteria</taxon>
        <taxon>Bacillati</taxon>
        <taxon>Actinomycetota</taxon>
        <taxon>Actinomycetes</taxon>
        <taxon>Streptosporangiales</taxon>
        <taxon>Thermomonosporaceae</taxon>
        <taxon>Thermomonospora</taxon>
    </lineage>
</organism>
<dbReference type="InterPro" id="IPR013691">
    <property type="entry name" value="MeTrfase_14"/>
</dbReference>
<dbReference type="RefSeq" id="WP_103941964.1">
    <property type="nucleotide sequence ID" value="NZ_FNVO01000016.1"/>
</dbReference>
<keyword evidence="3" id="KW-0808">Transferase</keyword>
<keyword evidence="4" id="KW-1185">Reference proteome</keyword>
<name>A0A1H6DFT6_9ACTN</name>
<evidence type="ECO:0000259" key="1">
    <source>
        <dbReference type="Pfam" id="PF08421"/>
    </source>
</evidence>
<dbReference type="InterPro" id="IPR013630">
    <property type="entry name" value="Methyltransf_Zn-bd_dom_put"/>
</dbReference>
<dbReference type="EMBL" id="FNVO01000016">
    <property type="protein sequence ID" value="SEG83613.1"/>
    <property type="molecule type" value="Genomic_DNA"/>
</dbReference>
<dbReference type="Pfam" id="PF08484">
    <property type="entry name" value="Methyltransf_14"/>
    <property type="match status" value="1"/>
</dbReference>
<dbReference type="GO" id="GO:0032259">
    <property type="term" value="P:methylation"/>
    <property type="evidence" value="ECO:0007669"/>
    <property type="project" value="UniProtKB-KW"/>
</dbReference>
<dbReference type="PANTHER" id="PTHR43861">
    <property type="entry name" value="TRANS-ACONITATE 2-METHYLTRANSFERASE-RELATED"/>
    <property type="match status" value="1"/>
</dbReference>
<dbReference type="Gene3D" id="6.20.50.110">
    <property type="entry name" value="Methyltransferase, zinc-binding domain"/>
    <property type="match status" value="1"/>
</dbReference>
<feature type="domain" description="Methyltransferase putative zinc binding" evidence="1">
    <location>
        <begin position="13"/>
        <end position="73"/>
    </location>
</feature>
<dbReference type="PANTHER" id="PTHR43861:SF5">
    <property type="entry name" value="BLL5978 PROTEIN"/>
    <property type="match status" value="1"/>
</dbReference>
<accession>A0A1H6DFT6</accession>
<feature type="domain" description="C-methyltransferase" evidence="2">
    <location>
        <begin position="252"/>
        <end position="410"/>
    </location>
</feature>
<dbReference type="Proteomes" id="UP000236723">
    <property type="component" value="Unassembled WGS sequence"/>
</dbReference>
<dbReference type="AlphaFoldDB" id="A0A1H6DFT6"/>
<dbReference type="Gene3D" id="3.40.50.720">
    <property type="entry name" value="NAD(P)-binding Rossmann-like Domain"/>
    <property type="match status" value="1"/>
</dbReference>
<dbReference type="OrthoDB" id="9815644at2"/>
<keyword evidence="3" id="KW-0489">Methyltransferase</keyword>
<evidence type="ECO:0000313" key="4">
    <source>
        <dbReference type="Proteomes" id="UP000236723"/>
    </source>
</evidence>
<dbReference type="SUPFAM" id="SSF53335">
    <property type="entry name" value="S-adenosyl-L-methionine-dependent methyltransferases"/>
    <property type="match status" value="1"/>
</dbReference>
<protein>
    <submittedName>
        <fullName evidence="3">Methyltransferase domain-containing protein</fullName>
    </submittedName>
</protein>
<gene>
    <name evidence="3" type="ORF">SAMN04489712_11636</name>
</gene>
<dbReference type="Pfam" id="PF08421">
    <property type="entry name" value="Methyltransf_13"/>
    <property type="match status" value="1"/>
</dbReference>
<dbReference type="CDD" id="cd02440">
    <property type="entry name" value="AdoMet_MTases"/>
    <property type="match status" value="1"/>
</dbReference>